<gene>
    <name evidence="1" type="ORF">EPJ81_07585</name>
</gene>
<dbReference type="EMBL" id="SAYD01000018">
    <property type="protein sequence ID" value="TXJ38975.1"/>
    <property type="molecule type" value="Genomic_DNA"/>
</dbReference>
<dbReference type="RefSeq" id="WP_147778487.1">
    <property type="nucleotide sequence ID" value="NZ_SAYD01000018.1"/>
</dbReference>
<protein>
    <submittedName>
        <fullName evidence="1">Uncharacterized protein</fullName>
    </submittedName>
</protein>
<accession>A0A5C8EMD5</accession>
<name>A0A5C8EMD5_9SPIR</name>
<comment type="caution">
    <text evidence="1">The sequence shown here is derived from an EMBL/GenBank/DDBJ whole genome shotgun (WGS) entry which is preliminary data.</text>
</comment>
<evidence type="ECO:0000313" key="1">
    <source>
        <dbReference type="EMBL" id="TXJ38975.1"/>
    </source>
</evidence>
<reference evidence="1 2" key="1">
    <citation type="journal article" date="1992" name="Lakartidningen">
        <title>[Penicillin V and not amoxicillin is the first choice preparation in acute otitis].</title>
        <authorList>
            <person name="Kamme C."/>
            <person name="Lundgren K."/>
            <person name="Prellner K."/>
        </authorList>
    </citation>
    <scope>NUCLEOTIDE SEQUENCE [LARGE SCALE GENOMIC DNA]</scope>
    <source>
        <strain evidence="1 2">PC3997IV</strain>
    </source>
</reference>
<sequence length="291" mass="34346">MKRTKITLILTIIAIIIFSCGKSNAELKNEFINLTKDKIFLRGYDIYNNKHIVYTFDENGNIIDDKNEIKYYYDSAKNDNEFYFYYKGEGAYFNNIEEYSRELKIYTGFIISNNIVREMVHSIAGDFESFYFDNKKELQKLYSKEGSYITGMLFSKEEYNDYKNKIKTYKYSDFLGTFESEDKNSSITLSIPKGIKRINNRNVYSMISLNNGSTYEDYAEPMYSQYGYMGVFYNNGYIYPEVMIETETDWLPFFNIIIVDKDTLLSTISRSYGSHDISMPYGNYGFLKRKK</sequence>
<evidence type="ECO:0000313" key="2">
    <source>
        <dbReference type="Proteomes" id="UP000325002"/>
    </source>
</evidence>
<proteinExistence type="predicted"/>
<organism evidence="1 2">
    <name type="scientific">Brachyspira aalborgi</name>
    <dbReference type="NCBI Taxonomy" id="29522"/>
    <lineage>
        <taxon>Bacteria</taxon>
        <taxon>Pseudomonadati</taxon>
        <taxon>Spirochaetota</taxon>
        <taxon>Spirochaetia</taxon>
        <taxon>Brachyspirales</taxon>
        <taxon>Brachyspiraceae</taxon>
        <taxon>Brachyspira</taxon>
    </lineage>
</organism>
<dbReference type="Proteomes" id="UP000325002">
    <property type="component" value="Unassembled WGS sequence"/>
</dbReference>
<dbReference type="AlphaFoldDB" id="A0A5C8EMD5"/>
<dbReference type="PROSITE" id="PS51257">
    <property type="entry name" value="PROKAR_LIPOPROTEIN"/>
    <property type="match status" value="1"/>
</dbReference>